<evidence type="ECO:0000256" key="7">
    <source>
        <dbReference type="ARBA" id="ARBA00035120"/>
    </source>
</evidence>
<reference evidence="11 12" key="1">
    <citation type="journal article" date="2015" name="Genome Announc.">
        <title>Complete Genome Sequence of Corynebacterium camporealensis DSM 44610, Isolated from the Milk of a Manchega Sheep with Subclinical Mastitis.</title>
        <authorList>
            <person name="Ruckert C."/>
            <person name="Albersmeier A."/>
            <person name="Winkler A."/>
            <person name="Tauch A."/>
        </authorList>
    </citation>
    <scope>NUCLEOTIDE SEQUENCE [LARGE SCALE GENOMIC DNA]</scope>
    <source>
        <strain evidence="11 12">DSM 44610</strain>
    </source>
</reference>
<protein>
    <recommendedName>
        <fullName evidence="10">Fluoride-specific ion channel FluC</fullName>
    </recommendedName>
</protein>
<dbReference type="InterPro" id="IPR003691">
    <property type="entry name" value="FluC"/>
</dbReference>
<keyword evidence="12" id="KW-1185">Reference proteome</keyword>
<evidence type="ECO:0000256" key="4">
    <source>
        <dbReference type="ARBA" id="ARBA00022989"/>
    </source>
</evidence>
<feature type="binding site" evidence="10">
    <location>
        <position position="72"/>
    </location>
    <ligand>
        <name>Na(+)</name>
        <dbReference type="ChEBI" id="CHEBI:29101"/>
        <note>structural</note>
    </ligand>
</feature>
<dbReference type="HOGENOM" id="CLU_114342_2_2_11"/>
<keyword evidence="6 10" id="KW-0407">Ion channel</keyword>
<organism evidence="11 12">
    <name type="scientific">Corynebacterium camporealensis</name>
    <dbReference type="NCBI Taxonomy" id="161896"/>
    <lineage>
        <taxon>Bacteria</taxon>
        <taxon>Bacillati</taxon>
        <taxon>Actinomycetota</taxon>
        <taxon>Actinomycetes</taxon>
        <taxon>Mycobacteriales</taxon>
        <taxon>Corynebacteriaceae</taxon>
        <taxon>Corynebacterium</taxon>
    </lineage>
</organism>
<name>A0A0F6QZJ1_9CORY</name>
<gene>
    <name evidence="10" type="primary">fluC</name>
    <name evidence="10" type="synonym">crcB</name>
    <name evidence="11" type="ORF">UL81_09500</name>
</gene>
<accession>A0A0F6QZJ1</accession>
<comment type="similarity">
    <text evidence="7 10">Belongs to the fluoride channel Fluc/FEX (TC 1.A.43) family.</text>
</comment>
<dbReference type="AlphaFoldDB" id="A0A0F6QZJ1"/>
<evidence type="ECO:0000256" key="1">
    <source>
        <dbReference type="ARBA" id="ARBA00004651"/>
    </source>
</evidence>
<evidence type="ECO:0000256" key="9">
    <source>
        <dbReference type="ARBA" id="ARBA00049940"/>
    </source>
</evidence>
<feature type="binding site" evidence="10">
    <location>
        <position position="69"/>
    </location>
    <ligand>
        <name>Na(+)</name>
        <dbReference type="ChEBI" id="CHEBI:29101"/>
        <note>structural</note>
    </ligand>
</feature>
<dbReference type="PANTHER" id="PTHR28259">
    <property type="entry name" value="FLUORIDE EXPORT PROTEIN 1-RELATED"/>
    <property type="match status" value="1"/>
</dbReference>
<dbReference type="PANTHER" id="PTHR28259:SF1">
    <property type="entry name" value="FLUORIDE EXPORT PROTEIN 1-RELATED"/>
    <property type="match status" value="1"/>
</dbReference>
<dbReference type="KEGG" id="ccj:UL81_09500"/>
<feature type="transmembrane region" description="Helical" evidence="10">
    <location>
        <begin position="95"/>
        <end position="116"/>
    </location>
</feature>
<keyword evidence="5 10" id="KW-0472">Membrane</keyword>
<evidence type="ECO:0000256" key="10">
    <source>
        <dbReference type="HAMAP-Rule" id="MF_00454"/>
    </source>
</evidence>
<keyword evidence="4 10" id="KW-1133">Transmembrane helix</keyword>
<dbReference type="EMBL" id="CP011311">
    <property type="protein sequence ID" value="AKE39843.1"/>
    <property type="molecule type" value="Genomic_DNA"/>
</dbReference>
<proteinExistence type="inferred from homology"/>
<keyword evidence="10" id="KW-0479">Metal-binding</keyword>
<keyword evidence="3 10" id="KW-0812">Transmembrane</keyword>
<comment type="caution">
    <text evidence="10">Lacks conserved residue(s) required for the propagation of feature annotation.</text>
</comment>
<evidence type="ECO:0000313" key="11">
    <source>
        <dbReference type="EMBL" id="AKE39843.1"/>
    </source>
</evidence>
<dbReference type="OrthoDB" id="5148600at2"/>
<evidence type="ECO:0000256" key="6">
    <source>
        <dbReference type="ARBA" id="ARBA00023303"/>
    </source>
</evidence>
<evidence type="ECO:0000256" key="2">
    <source>
        <dbReference type="ARBA" id="ARBA00022475"/>
    </source>
</evidence>
<dbReference type="GO" id="GO:0046872">
    <property type="term" value="F:metal ion binding"/>
    <property type="evidence" value="ECO:0007669"/>
    <property type="project" value="UniProtKB-KW"/>
</dbReference>
<dbReference type="GO" id="GO:0140114">
    <property type="term" value="P:cellular detoxification of fluoride"/>
    <property type="evidence" value="ECO:0007669"/>
    <property type="project" value="UniProtKB-UniRule"/>
</dbReference>
<keyword evidence="10" id="KW-0406">Ion transport</keyword>
<evidence type="ECO:0000256" key="3">
    <source>
        <dbReference type="ARBA" id="ARBA00022692"/>
    </source>
</evidence>
<comment type="subcellular location">
    <subcellularLocation>
        <location evidence="1 10">Cell membrane</location>
        <topology evidence="1 10">Multi-pass membrane protein</topology>
    </subcellularLocation>
</comment>
<dbReference type="PATRIC" id="fig|161896.4.peg.1860"/>
<evidence type="ECO:0000313" key="12">
    <source>
        <dbReference type="Proteomes" id="UP000033566"/>
    </source>
</evidence>
<keyword evidence="2 10" id="KW-1003">Cell membrane</keyword>
<evidence type="ECO:0000256" key="8">
    <source>
        <dbReference type="ARBA" id="ARBA00035585"/>
    </source>
</evidence>
<dbReference type="GO" id="GO:0005886">
    <property type="term" value="C:plasma membrane"/>
    <property type="evidence" value="ECO:0007669"/>
    <property type="project" value="UniProtKB-SubCell"/>
</dbReference>
<comment type="activity regulation">
    <text evidence="10">Na(+) is not transported, but it plays an essential structural role and its presence is essential for fluoride channel function.</text>
</comment>
<comment type="catalytic activity">
    <reaction evidence="8">
        <text>fluoride(in) = fluoride(out)</text>
        <dbReference type="Rhea" id="RHEA:76159"/>
        <dbReference type="ChEBI" id="CHEBI:17051"/>
    </reaction>
    <physiologicalReaction direction="left-to-right" evidence="8">
        <dbReference type="Rhea" id="RHEA:76160"/>
    </physiologicalReaction>
</comment>
<keyword evidence="10" id="KW-0813">Transport</keyword>
<comment type="function">
    <text evidence="9 10">Fluoride-specific ion channel. Important for reducing fluoride concentration in the cell, thus reducing its toxicity.</text>
</comment>
<dbReference type="STRING" id="161896.UL81_09500"/>
<dbReference type="RefSeq" id="WP_035105510.1">
    <property type="nucleotide sequence ID" value="NZ_CP011311.1"/>
</dbReference>
<evidence type="ECO:0000256" key="5">
    <source>
        <dbReference type="ARBA" id="ARBA00023136"/>
    </source>
</evidence>
<dbReference type="Pfam" id="PF02537">
    <property type="entry name" value="CRCB"/>
    <property type="match status" value="1"/>
</dbReference>
<keyword evidence="10" id="KW-0915">Sodium</keyword>
<sequence>MILLGLLLGGFIGGVLRYLFSRLLPGPPGTFAANMLGCLALGLTMGFLYLTQTASADLVYATAAAGLAGGLSTWSTLARELGDMLKAKRYRDLCVYLLASVAIGIICAARGTIWAARIYNGL</sequence>
<dbReference type="GO" id="GO:0062054">
    <property type="term" value="F:fluoride channel activity"/>
    <property type="evidence" value="ECO:0007669"/>
    <property type="project" value="UniProtKB-UniRule"/>
</dbReference>
<dbReference type="HAMAP" id="MF_00454">
    <property type="entry name" value="FluC"/>
    <property type="match status" value="1"/>
</dbReference>
<dbReference type="Proteomes" id="UP000033566">
    <property type="component" value="Chromosome"/>
</dbReference>
<feature type="transmembrane region" description="Helical" evidence="10">
    <location>
        <begin position="33"/>
        <end position="51"/>
    </location>
</feature>